<dbReference type="InterPro" id="IPR014284">
    <property type="entry name" value="RNA_pol_sigma-70_dom"/>
</dbReference>
<dbReference type="Proteomes" id="UP000323856">
    <property type="component" value="Unassembled WGS sequence"/>
</dbReference>
<dbReference type="InterPro" id="IPR013249">
    <property type="entry name" value="RNA_pol_sigma70_r4_t2"/>
</dbReference>
<dbReference type="GO" id="GO:0003677">
    <property type="term" value="F:DNA binding"/>
    <property type="evidence" value="ECO:0007669"/>
    <property type="project" value="InterPro"/>
</dbReference>
<organism evidence="6 7">
    <name type="scientific">Paeniglutamicibacter gangotriensis</name>
    <dbReference type="NCBI Taxonomy" id="254787"/>
    <lineage>
        <taxon>Bacteria</taxon>
        <taxon>Bacillati</taxon>
        <taxon>Actinomycetota</taxon>
        <taxon>Actinomycetes</taxon>
        <taxon>Micrococcales</taxon>
        <taxon>Micrococcaceae</taxon>
        <taxon>Paeniglutamicibacter</taxon>
    </lineage>
</organism>
<dbReference type="NCBIfam" id="TIGR02937">
    <property type="entry name" value="sigma70-ECF"/>
    <property type="match status" value="1"/>
</dbReference>
<gene>
    <name evidence="6" type="ORF">FQ154_19020</name>
</gene>
<dbReference type="InterPro" id="IPR036388">
    <property type="entry name" value="WH-like_DNA-bd_sf"/>
</dbReference>
<dbReference type="InterPro" id="IPR013324">
    <property type="entry name" value="RNA_pol_sigma_r3/r4-like"/>
</dbReference>
<dbReference type="AlphaFoldDB" id="A0A5B0E2N3"/>
<dbReference type="GO" id="GO:0006352">
    <property type="term" value="P:DNA-templated transcription initiation"/>
    <property type="evidence" value="ECO:0007669"/>
    <property type="project" value="InterPro"/>
</dbReference>
<accession>A0A5B0E2N3</accession>
<evidence type="ECO:0000256" key="4">
    <source>
        <dbReference type="ARBA" id="ARBA00023163"/>
    </source>
</evidence>
<dbReference type="Gene3D" id="1.10.10.10">
    <property type="entry name" value="Winged helix-like DNA-binding domain superfamily/Winged helix DNA-binding domain"/>
    <property type="match status" value="1"/>
</dbReference>
<dbReference type="Gene3D" id="1.10.1740.10">
    <property type="match status" value="1"/>
</dbReference>
<sequence length="239" mass="26087">MVLPSWNESSGGTRDTRLVMSPILPPRVVPPRGKAERSALGETRNFQKPCNTVPTCGHKGSMDEVKTLPRPAPSAEERFAAVHTACHDTVYRYLARRIIPAHLAEDLTGEVFVIVWSKVLDGAHLEVPYVVAIARNLLRNAYRASAKASKLRAALALTQQRPAIQDPGVALGLAALKETERELLLLTYWDSFTSEEIAVILGTSPGAIRVRLHRARKSFAAALESESTQRGPLGKAARP</sequence>
<dbReference type="SUPFAM" id="SSF88659">
    <property type="entry name" value="Sigma3 and sigma4 domains of RNA polymerase sigma factors"/>
    <property type="match status" value="1"/>
</dbReference>
<keyword evidence="4" id="KW-0804">Transcription</keyword>
<keyword evidence="2" id="KW-0805">Transcription regulation</keyword>
<evidence type="ECO:0000313" key="6">
    <source>
        <dbReference type="EMBL" id="KAA0973254.1"/>
    </source>
</evidence>
<dbReference type="PANTHER" id="PTHR43133">
    <property type="entry name" value="RNA POLYMERASE ECF-TYPE SIGMA FACTO"/>
    <property type="match status" value="1"/>
</dbReference>
<dbReference type="OrthoDB" id="4184921at2"/>
<name>A0A5B0E2N3_9MICC</name>
<keyword evidence="3" id="KW-0731">Sigma factor</keyword>
<dbReference type="GO" id="GO:0016987">
    <property type="term" value="F:sigma factor activity"/>
    <property type="evidence" value="ECO:0007669"/>
    <property type="project" value="UniProtKB-KW"/>
</dbReference>
<comment type="similarity">
    <text evidence="1">Belongs to the sigma-70 factor family. ECF subfamily.</text>
</comment>
<dbReference type="InterPro" id="IPR013325">
    <property type="entry name" value="RNA_pol_sigma_r2"/>
</dbReference>
<evidence type="ECO:0000256" key="1">
    <source>
        <dbReference type="ARBA" id="ARBA00010641"/>
    </source>
</evidence>
<dbReference type="EMBL" id="VOBL01000031">
    <property type="protein sequence ID" value="KAA0973254.1"/>
    <property type="molecule type" value="Genomic_DNA"/>
</dbReference>
<dbReference type="CDD" id="cd06171">
    <property type="entry name" value="Sigma70_r4"/>
    <property type="match status" value="1"/>
</dbReference>
<evidence type="ECO:0000256" key="2">
    <source>
        <dbReference type="ARBA" id="ARBA00023015"/>
    </source>
</evidence>
<feature type="domain" description="RNA polymerase sigma factor 70 region 4 type 2" evidence="5">
    <location>
        <begin position="173"/>
        <end position="217"/>
    </location>
</feature>
<evidence type="ECO:0000313" key="7">
    <source>
        <dbReference type="Proteomes" id="UP000323856"/>
    </source>
</evidence>
<dbReference type="SUPFAM" id="SSF88946">
    <property type="entry name" value="Sigma2 domain of RNA polymerase sigma factors"/>
    <property type="match status" value="1"/>
</dbReference>
<evidence type="ECO:0000259" key="5">
    <source>
        <dbReference type="Pfam" id="PF08281"/>
    </source>
</evidence>
<protein>
    <submittedName>
        <fullName evidence="6">Sigma-70 family RNA polymerase sigma factor</fullName>
    </submittedName>
</protein>
<comment type="caution">
    <text evidence="6">The sequence shown here is derived from an EMBL/GenBank/DDBJ whole genome shotgun (WGS) entry which is preliminary data.</text>
</comment>
<proteinExistence type="inferred from homology"/>
<dbReference type="PANTHER" id="PTHR43133:SF25">
    <property type="entry name" value="RNA POLYMERASE SIGMA FACTOR RFAY-RELATED"/>
    <property type="match status" value="1"/>
</dbReference>
<evidence type="ECO:0000256" key="3">
    <source>
        <dbReference type="ARBA" id="ARBA00023082"/>
    </source>
</evidence>
<reference evidence="6 7" key="1">
    <citation type="submission" date="2019-07" db="EMBL/GenBank/DDBJ databases">
        <title>Analysis of the biochemical properties, biological activity and biotechnological potential of siderophores and biosurfactants produced by Antarctic psychrotolerant bacteria.</title>
        <authorList>
            <person name="Styczynski M."/>
            <person name="Krucon T."/>
            <person name="Decewicz P."/>
            <person name="Dziewit L."/>
        </authorList>
    </citation>
    <scope>NUCLEOTIDE SEQUENCE [LARGE SCALE GENOMIC DNA]</scope>
    <source>
        <strain evidence="6 7">ANT_H27</strain>
    </source>
</reference>
<dbReference type="Pfam" id="PF08281">
    <property type="entry name" value="Sigma70_r4_2"/>
    <property type="match status" value="1"/>
</dbReference>
<dbReference type="InterPro" id="IPR039425">
    <property type="entry name" value="RNA_pol_sigma-70-like"/>
</dbReference>